<dbReference type="Pfam" id="PF00882">
    <property type="entry name" value="Zn_dep_PLPC"/>
    <property type="match status" value="1"/>
</dbReference>
<evidence type="ECO:0000259" key="1">
    <source>
        <dbReference type="Pfam" id="PF00882"/>
    </source>
</evidence>
<dbReference type="KEGG" id="sman:C12CBH8_21960"/>
<sequence>MNTFSHITIGNTVRDAMYKETGILLPVSFVWACCKPDFTLDMIRYPHHFSEEKTLRHVQEEIRTLCRPGILHEISWHEFSVRLGMVCHYLCDFFCFVHNDSFDGSFKEHFLYEWRLDAYCRDRRHILKGIDYHYGAPDINDVDQLLEHIERSHGQYLGLHPSWGIDLICSVQICTELSRMVLQRAAETCRLPKRKRRRIPRRLVSSISQ</sequence>
<proteinExistence type="predicted"/>
<accession>A0A7I8D471</accession>
<gene>
    <name evidence="2" type="ORF">C12CBH8_21960</name>
</gene>
<dbReference type="RefSeq" id="WP_090264740.1">
    <property type="nucleotide sequence ID" value="NZ_AP023321.1"/>
</dbReference>
<name>A0A7I8D471_9FIRM</name>
<dbReference type="Proteomes" id="UP000593890">
    <property type="component" value="Chromosome"/>
</dbReference>
<organism evidence="2 3">
    <name type="scientific">Solibaculum mannosilyticum</name>
    <dbReference type="NCBI Taxonomy" id="2780922"/>
    <lineage>
        <taxon>Bacteria</taxon>
        <taxon>Bacillati</taxon>
        <taxon>Bacillota</taxon>
        <taxon>Clostridia</taxon>
        <taxon>Eubacteriales</taxon>
        <taxon>Oscillospiraceae</taxon>
        <taxon>Solibaculum</taxon>
    </lineage>
</organism>
<dbReference type="AlphaFoldDB" id="A0A7I8D471"/>
<dbReference type="InterPro" id="IPR029002">
    <property type="entry name" value="PLPC/GPLD1"/>
</dbReference>
<protein>
    <recommendedName>
        <fullName evidence="1">Phospholipase C/D domain-containing protein</fullName>
    </recommendedName>
</protein>
<keyword evidence="3" id="KW-1185">Reference proteome</keyword>
<evidence type="ECO:0000313" key="3">
    <source>
        <dbReference type="Proteomes" id="UP000593890"/>
    </source>
</evidence>
<evidence type="ECO:0000313" key="2">
    <source>
        <dbReference type="EMBL" id="BCI61557.1"/>
    </source>
</evidence>
<feature type="domain" description="Phospholipase C/D" evidence="1">
    <location>
        <begin position="5"/>
        <end position="159"/>
    </location>
</feature>
<reference evidence="3" key="1">
    <citation type="submission" date="2020-07" db="EMBL/GenBank/DDBJ databases">
        <title>Complete genome sequencing of Clostridia bacterium strain 12CBH8.</title>
        <authorList>
            <person name="Sakamoto M."/>
            <person name="Murakami T."/>
            <person name="Mori H."/>
        </authorList>
    </citation>
    <scope>NUCLEOTIDE SEQUENCE [LARGE SCALE GENOMIC DNA]</scope>
    <source>
        <strain evidence="3">12CBH8</strain>
    </source>
</reference>
<dbReference type="EMBL" id="AP023321">
    <property type="protein sequence ID" value="BCI61557.1"/>
    <property type="molecule type" value="Genomic_DNA"/>
</dbReference>